<keyword evidence="8" id="KW-0418">Kinase</keyword>
<dbReference type="GO" id="GO:0035299">
    <property type="term" value="F:inositol-1,3,4,5,6-pentakisphosphate 2-kinase activity"/>
    <property type="evidence" value="ECO:0007669"/>
    <property type="project" value="UniProtKB-EC"/>
</dbReference>
<keyword evidence="4" id="KW-0132">Cell division</keyword>
<dbReference type="GO" id="GO:0007094">
    <property type="term" value="P:mitotic spindle assembly checkpoint signaling"/>
    <property type="evidence" value="ECO:0007669"/>
    <property type="project" value="TreeGrafter"/>
</dbReference>
<dbReference type="AlphaFoldDB" id="A0AAW2H9S6"/>
<sequence>MFDSMKIRKVAKRIILKNRKWIYRGEGNANLVLALVKERKIIRLRKSTPSEKPETEEKRIWRELDFCRGIMLPLLGERFVPVPTVVRLYPQELSEVNRTLMAIRPLHRHDFGINSVLYQRGIYPQETFEPIQQYGLTVLVTTDPKIKEFLKHILEKTKEWLVQRKVKKISLIIKNISTNETLESWDFAVEYEQGTSTLTKGLDKPLQSIENVKPKLEQLPDTGNKDLKEIQREIRDVMLQICSTVSFLPLLDCLCSFDILVYTFKDCEIPDEWNESEPCYIANCQQVKFKLFSTSLHRMDTAVKFKADF</sequence>
<comment type="domain">
    <text evidence="8">The EXKPK motif is conserved in inositol-pentakisphosphate 2-kinases of both family 1 and 2.</text>
</comment>
<gene>
    <name evidence="10" type="ORF">PYX00_009009</name>
</gene>
<evidence type="ECO:0000256" key="1">
    <source>
        <dbReference type="ARBA" id="ARBA00004123"/>
    </source>
</evidence>
<dbReference type="PANTHER" id="PTHR11842">
    <property type="entry name" value="MITOTIC SPINDLE ASSEMBLY CHECKPOINT PROTEIN MAD2"/>
    <property type="match status" value="1"/>
</dbReference>
<organism evidence="10">
    <name type="scientific">Menopon gallinae</name>
    <name type="common">poultry shaft louse</name>
    <dbReference type="NCBI Taxonomy" id="328185"/>
    <lineage>
        <taxon>Eukaryota</taxon>
        <taxon>Metazoa</taxon>
        <taxon>Ecdysozoa</taxon>
        <taxon>Arthropoda</taxon>
        <taxon>Hexapoda</taxon>
        <taxon>Insecta</taxon>
        <taxon>Pterygota</taxon>
        <taxon>Neoptera</taxon>
        <taxon>Paraneoptera</taxon>
        <taxon>Psocodea</taxon>
        <taxon>Troctomorpha</taxon>
        <taxon>Phthiraptera</taxon>
        <taxon>Amblycera</taxon>
        <taxon>Menoponidae</taxon>
        <taxon>Menopon</taxon>
    </lineage>
</organism>
<evidence type="ECO:0000256" key="4">
    <source>
        <dbReference type="ARBA" id="ARBA00022618"/>
    </source>
</evidence>
<dbReference type="InterPro" id="IPR043001">
    <property type="entry name" value="IP5_2-K_N_lobe"/>
</dbReference>
<dbReference type="PANTHER" id="PTHR11842:SF11">
    <property type="entry name" value="MITOTIC SPINDLE ASSEMBLY CHECKPOINT PROTEIN MAD2A"/>
    <property type="match status" value="1"/>
</dbReference>
<reference evidence="10" key="1">
    <citation type="journal article" date="2024" name="Gigascience">
        <title>Chromosome-level genome of the poultry shaft louse Menopon gallinae provides insight into the host-switching and adaptive evolution of parasitic lice.</title>
        <authorList>
            <person name="Xu Y."/>
            <person name="Ma L."/>
            <person name="Liu S."/>
            <person name="Liang Y."/>
            <person name="Liu Q."/>
            <person name="He Z."/>
            <person name="Tian L."/>
            <person name="Duan Y."/>
            <person name="Cai W."/>
            <person name="Li H."/>
            <person name="Song F."/>
        </authorList>
    </citation>
    <scope>NUCLEOTIDE SEQUENCE</scope>
    <source>
        <strain evidence="10">Cailab_2023a</strain>
    </source>
</reference>
<name>A0AAW2H9S6_9NEOP</name>
<comment type="similarity">
    <text evidence="2">Belongs to the IPK1 type 2 family.</text>
</comment>
<dbReference type="GO" id="GO:0005737">
    <property type="term" value="C:cytoplasm"/>
    <property type="evidence" value="ECO:0007669"/>
    <property type="project" value="TreeGrafter"/>
</dbReference>
<evidence type="ECO:0000256" key="2">
    <source>
        <dbReference type="ARBA" id="ARBA00007229"/>
    </source>
</evidence>
<proteinExistence type="inferred from homology"/>
<dbReference type="SUPFAM" id="SSF56019">
    <property type="entry name" value="The spindle assembly checkpoint protein mad2"/>
    <property type="match status" value="1"/>
</dbReference>
<dbReference type="GO" id="GO:0000776">
    <property type="term" value="C:kinetochore"/>
    <property type="evidence" value="ECO:0007669"/>
    <property type="project" value="TreeGrafter"/>
</dbReference>
<dbReference type="InterPro" id="IPR045091">
    <property type="entry name" value="Mad2-like"/>
</dbReference>
<dbReference type="EMBL" id="JARGDH010000005">
    <property type="protein sequence ID" value="KAL0266487.1"/>
    <property type="molecule type" value="Genomic_DNA"/>
</dbReference>
<dbReference type="GO" id="GO:0051301">
    <property type="term" value="P:cell division"/>
    <property type="evidence" value="ECO:0007669"/>
    <property type="project" value="UniProtKB-KW"/>
</dbReference>
<dbReference type="InterPro" id="IPR009286">
    <property type="entry name" value="Ins_P5_2-kin"/>
</dbReference>
<comment type="catalytic activity">
    <reaction evidence="8">
        <text>1D-myo-inositol 1,3,4,5,6-pentakisphosphate + ATP = 1D-myo-inositol hexakisphosphate + ADP + H(+)</text>
        <dbReference type="Rhea" id="RHEA:20313"/>
        <dbReference type="ChEBI" id="CHEBI:15378"/>
        <dbReference type="ChEBI" id="CHEBI:30616"/>
        <dbReference type="ChEBI" id="CHEBI:57733"/>
        <dbReference type="ChEBI" id="CHEBI:58130"/>
        <dbReference type="ChEBI" id="CHEBI:456216"/>
        <dbReference type="EC" id="2.7.1.158"/>
    </reaction>
</comment>
<dbReference type="EC" id="2.7.1.158" evidence="8"/>
<keyword evidence="6" id="KW-0539">Nucleus</keyword>
<evidence type="ECO:0000313" key="10">
    <source>
        <dbReference type="EMBL" id="KAL0266487.1"/>
    </source>
</evidence>
<keyword evidence="8" id="KW-0067">ATP-binding</keyword>
<accession>A0AAW2H9S6</accession>
<keyword evidence="8" id="KW-0808">Transferase</keyword>
<keyword evidence="5" id="KW-0498">Mitosis</keyword>
<feature type="domain" description="HORMA" evidence="9">
    <location>
        <begin position="99"/>
        <end position="303"/>
    </location>
</feature>
<comment type="function">
    <text evidence="8">Phosphorylates Ins(1,3,4,5,6)P5 at position 2 to form Ins(1,2,3,4,5,6)P6 (InsP6 or phytate).</text>
</comment>
<dbReference type="GO" id="GO:0005524">
    <property type="term" value="F:ATP binding"/>
    <property type="evidence" value="ECO:0007669"/>
    <property type="project" value="UniProtKB-KW"/>
</dbReference>
<dbReference type="Pfam" id="PF06090">
    <property type="entry name" value="Ins_P5_2-kin"/>
    <property type="match status" value="1"/>
</dbReference>
<evidence type="ECO:0000256" key="3">
    <source>
        <dbReference type="ARBA" id="ARBA00010348"/>
    </source>
</evidence>
<dbReference type="PROSITE" id="PS50815">
    <property type="entry name" value="HORMA"/>
    <property type="match status" value="1"/>
</dbReference>
<evidence type="ECO:0000256" key="6">
    <source>
        <dbReference type="ARBA" id="ARBA00023242"/>
    </source>
</evidence>
<dbReference type="InterPro" id="IPR036570">
    <property type="entry name" value="HORMA_dom_sf"/>
</dbReference>
<evidence type="ECO:0000259" key="9">
    <source>
        <dbReference type="PROSITE" id="PS50815"/>
    </source>
</evidence>
<comment type="subcellular location">
    <subcellularLocation>
        <location evidence="1">Nucleus</location>
    </subcellularLocation>
</comment>
<evidence type="ECO:0000256" key="5">
    <source>
        <dbReference type="ARBA" id="ARBA00022776"/>
    </source>
</evidence>
<evidence type="ECO:0000256" key="8">
    <source>
        <dbReference type="RuleBase" id="RU364126"/>
    </source>
</evidence>
<dbReference type="InterPro" id="IPR003511">
    <property type="entry name" value="HORMA_dom"/>
</dbReference>
<keyword evidence="7" id="KW-0131">Cell cycle</keyword>
<protein>
    <recommendedName>
        <fullName evidence="8">Inositol-pentakisphosphate 2-kinase</fullName>
        <ecNumber evidence="8">2.7.1.158</ecNumber>
    </recommendedName>
</protein>
<dbReference type="Gene3D" id="3.30.200.110">
    <property type="entry name" value="Inositol-pentakisphosphate 2-kinase, N-lobe"/>
    <property type="match status" value="1"/>
</dbReference>
<dbReference type="GO" id="GO:0005654">
    <property type="term" value="C:nucleoplasm"/>
    <property type="evidence" value="ECO:0007669"/>
    <property type="project" value="TreeGrafter"/>
</dbReference>
<dbReference type="Gene3D" id="3.30.900.10">
    <property type="entry name" value="HORMA domain"/>
    <property type="match status" value="1"/>
</dbReference>
<dbReference type="Pfam" id="PF02301">
    <property type="entry name" value="HORMA"/>
    <property type="match status" value="1"/>
</dbReference>
<keyword evidence="8" id="KW-0547">Nucleotide-binding</keyword>
<evidence type="ECO:0000256" key="7">
    <source>
        <dbReference type="ARBA" id="ARBA00023306"/>
    </source>
</evidence>
<comment type="similarity">
    <text evidence="3">Belongs to the MAD2 family.</text>
</comment>
<comment type="caution">
    <text evidence="10">The sequence shown here is derived from an EMBL/GenBank/DDBJ whole genome shotgun (WGS) entry which is preliminary data.</text>
</comment>